<accession>A0A328AR99</accession>
<evidence type="ECO:0000313" key="1">
    <source>
        <dbReference type="EMBL" id="RAK57563.1"/>
    </source>
</evidence>
<evidence type="ECO:0000313" key="2">
    <source>
        <dbReference type="Proteomes" id="UP000249725"/>
    </source>
</evidence>
<sequence length="127" mass="14176">MSDPRSFYVGWLVDPDQRDALLQRFAPRYPEVVAHHVTLKFGDRKAREPTETTGEIMGEADDGRGVQALVVRIGGTTERPDGSTYHITWSLAAGRRAKESNDVIREGGWRPFAEPVPVSLIPKRFGT</sequence>
<dbReference type="RefSeq" id="WP_111514014.1">
    <property type="nucleotide sequence ID" value="NZ_QFYR01000001.1"/>
</dbReference>
<dbReference type="Proteomes" id="UP000249725">
    <property type="component" value="Unassembled WGS sequence"/>
</dbReference>
<protein>
    <submittedName>
        <fullName evidence="1">Uncharacterized protein</fullName>
    </submittedName>
</protein>
<dbReference type="OrthoDB" id="7510933at2"/>
<gene>
    <name evidence="1" type="ORF">DJ018_06425</name>
</gene>
<keyword evidence="2" id="KW-1185">Reference proteome</keyword>
<reference evidence="2" key="1">
    <citation type="submission" date="2018-05" db="EMBL/GenBank/DDBJ databases">
        <authorList>
            <person name="Li X."/>
        </authorList>
    </citation>
    <scope>NUCLEOTIDE SEQUENCE [LARGE SCALE GENOMIC DNA]</scope>
    <source>
        <strain evidence="2">YIM 73061</strain>
    </source>
</reference>
<comment type="caution">
    <text evidence="1">The sequence shown here is derived from an EMBL/GenBank/DDBJ whole genome shotgun (WGS) entry which is preliminary data.</text>
</comment>
<proteinExistence type="predicted"/>
<organism evidence="1 2">
    <name type="scientific">Phenylobacterium deserti</name>
    <dbReference type="NCBI Taxonomy" id="1914756"/>
    <lineage>
        <taxon>Bacteria</taxon>
        <taxon>Pseudomonadati</taxon>
        <taxon>Pseudomonadota</taxon>
        <taxon>Alphaproteobacteria</taxon>
        <taxon>Caulobacterales</taxon>
        <taxon>Caulobacteraceae</taxon>
        <taxon>Phenylobacterium</taxon>
    </lineage>
</organism>
<dbReference type="EMBL" id="QFYR01000001">
    <property type="protein sequence ID" value="RAK57563.1"/>
    <property type="molecule type" value="Genomic_DNA"/>
</dbReference>
<dbReference type="AlphaFoldDB" id="A0A328AR99"/>
<name>A0A328AR99_9CAUL</name>